<dbReference type="InterPro" id="IPR012854">
    <property type="entry name" value="Cu_amine_oxidase-like_N"/>
</dbReference>
<keyword evidence="4" id="KW-1185">Reference proteome</keyword>
<name>A0ABW4RL76_9BACL</name>
<feature type="signal peptide" evidence="1">
    <location>
        <begin position="1"/>
        <end position="27"/>
    </location>
</feature>
<keyword evidence="1" id="KW-0732">Signal</keyword>
<gene>
    <name evidence="3" type="ORF">ACFSC9_16210</name>
</gene>
<evidence type="ECO:0000313" key="3">
    <source>
        <dbReference type="EMBL" id="MFD1887036.1"/>
    </source>
</evidence>
<feature type="domain" description="Copper amine oxidase-like N-terminal" evidence="2">
    <location>
        <begin position="46"/>
        <end position="152"/>
    </location>
</feature>
<dbReference type="Gene3D" id="3.30.457.10">
    <property type="entry name" value="Copper amine oxidase-like, N-terminal domain"/>
    <property type="match status" value="1"/>
</dbReference>
<sequence length="308" mass="33814">MMKTCSKLFLMMIVVIGLMGENVQATAATVATPKTKAASPDIQVIVNNSTVYVGVTAYVEQGTTMIPIKALQYIPGNSTIWNNITQTVTVSQDGSVITLVIGQKTATINDRTVQLPVAPAIREGRAMVPLRFIAEAAQAKVFWNATSRTVYVAKTPDTLLRQLSGTDLATARAAAVSIPRINRLKTFTPSDNSGTGIYRYYFPEGQSYPFFEQRGDVVSYYEMQDNHSELVWTAKMNLNQQSGNNLFFLPYAIEQEDGSMPSIITNVAFYDTLTANGVVRYGYIENPIQSSGRAEPPFPNIPGEQQVK</sequence>
<evidence type="ECO:0000256" key="1">
    <source>
        <dbReference type="SAM" id="SignalP"/>
    </source>
</evidence>
<proteinExistence type="predicted"/>
<dbReference type="SUPFAM" id="SSF55383">
    <property type="entry name" value="Copper amine oxidase, domain N"/>
    <property type="match status" value="1"/>
</dbReference>
<dbReference type="InterPro" id="IPR036582">
    <property type="entry name" value="Mao_N_sf"/>
</dbReference>
<dbReference type="Pfam" id="PF07833">
    <property type="entry name" value="Cu_amine_oxidN1"/>
    <property type="match status" value="1"/>
</dbReference>
<comment type="caution">
    <text evidence="3">The sequence shown here is derived from an EMBL/GenBank/DDBJ whole genome shotgun (WGS) entry which is preliminary data.</text>
</comment>
<organism evidence="3 4">
    <name type="scientific">Paenibacillus wenxiniae</name>
    <dbReference type="NCBI Taxonomy" id="1636843"/>
    <lineage>
        <taxon>Bacteria</taxon>
        <taxon>Bacillati</taxon>
        <taxon>Bacillota</taxon>
        <taxon>Bacilli</taxon>
        <taxon>Bacillales</taxon>
        <taxon>Paenibacillaceae</taxon>
        <taxon>Paenibacillus</taxon>
    </lineage>
</organism>
<accession>A0ABW4RL76</accession>
<protein>
    <submittedName>
        <fullName evidence="3">Copper amine oxidase N-terminal domain-containing protein</fullName>
    </submittedName>
</protein>
<dbReference type="RefSeq" id="WP_347327247.1">
    <property type="nucleotide sequence ID" value="NZ_JBCGUH010000023.1"/>
</dbReference>
<dbReference type="EMBL" id="JBHUEH010000023">
    <property type="protein sequence ID" value="MFD1887036.1"/>
    <property type="molecule type" value="Genomic_DNA"/>
</dbReference>
<evidence type="ECO:0000313" key="4">
    <source>
        <dbReference type="Proteomes" id="UP001597233"/>
    </source>
</evidence>
<evidence type="ECO:0000259" key="2">
    <source>
        <dbReference type="Pfam" id="PF07833"/>
    </source>
</evidence>
<feature type="chain" id="PRO_5047266260" evidence="1">
    <location>
        <begin position="28"/>
        <end position="308"/>
    </location>
</feature>
<dbReference type="Proteomes" id="UP001597233">
    <property type="component" value="Unassembled WGS sequence"/>
</dbReference>
<reference evidence="4" key="1">
    <citation type="journal article" date="2019" name="Int. J. Syst. Evol. Microbiol.">
        <title>The Global Catalogue of Microorganisms (GCM) 10K type strain sequencing project: providing services to taxonomists for standard genome sequencing and annotation.</title>
        <authorList>
            <consortium name="The Broad Institute Genomics Platform"/>
            <consortium name="The Broad Institute Genome Sequencing Center for Infectious Disease"/>
            <person name="Wu L."/>
            <person name="Ma J."/>
        </authorList>
    </citation>
    <scope>NUCLEOTIDE SEQUENCE [LARGE SCALE GENOMIC DNA]</scope>
    <source>
        <strain evidence="4">CCUG 54950</strain>
    </source>
</reference>